<protein>
    <submittedName>
        <fullName evidence="2">T9SS type A sorting domain-containing protein</fullName>
    </submittedName>
</protein>
<gene>
    <name evidence="2" type="ORF">H4075_14320</name>
</gene>
<dbReference type="Pfam" id="PF18962">
    <property type="entry name" value="Por_Secre_tail"/>
    <property type="match status" value="1"/>
</dbReference>
<name>A0A7G5XCP7_9BACT</name>
<reference evidence="3" key="1">
    <citation type="submission" date="2020-08" db="EMBL/GenBank/DDBJ databases">
        <title>Lacibacter sp. S13-6-6 genome sequencing.</title>
        <authorList>
            <person name="Jin L."/>
        </authorList>
    </citation>
    <scope>NUCLEOTIDE SEQUENCE [LARGE SCALE GENOMIC DNA]</scope>
    <source>
        <strain evidence="3">S13-6-6</strain>
    </source>
</reference>
<organism evidence="2 3">
    <name type="scientific">Lacibacter sediminis</name>
    <dbReference type="NCBI Taxonomy" id="2760713"/>
    <lineage>
        <taxon>Bacteria</taxon>
        <taxon>Pseudomonadati</taxon>
        <taxon>Bacteroidota</taxon>
        <taxon>Chitinophagia</taxon>
        <taxon>Chitinophagales</taxon>
        <taxon>Chitinophagaceae</taxon>
        <taxon>Lacibacter</taxon>
    </lineage>
</organism>
<accession>A0A7G5XCP7</accession>
<keyword evidence="3" id="KW-1185">Reference proteome</keyword>
<evidence type="ECO:0000313" key="2">
    <source>
        <dbReference type="EMBL" id="QNA43250.1"/>
    </source>
</evidence>
<feature type="domain" description="Secretion system C-terminal sorting" evidence="1">
    <location>
        <begin position="5"/>
        <end position="64"/>
    </location>
</feature>
<proteinExistence type="predicted"/>
<sequence length="66" mass="7828">MNWYKENFELRIIDNSGSIISQQTITRNSVAETNNIPVNLEKLSSGVYYIQLQQKGKRWWQKIILQ</sequence>
<dbReference type="Proteomes" id="UP000515344">
    <property type="component" value="Chromosome"/>
</dbReference>
<dbReference type="NCBIfam" id="TIGR04183">
    <property type="entry name" value="Por_Secre_tail"/>
    <property type="match status" value="1"/>
</dbReference>
<dbReference type="KEGG" id="lacs:H4075_14320"/>
<evidence type="ECO:0000313" key="3">
    <source>
        <dbReference type="Proteomes" id="UP000515344"/>
    </source>
</evidence>
<evidence type="ECO:0000259" key="1">
    <source>
        <dbReference type="Pfam" id="PF18962"/>
    </source>
</evidence>
<dbReference type="EMBL" id="CP060007">
    <property type="protein sequence ID" value="QNA43250.1"/>
    <property type="molecule type" value="Genomic_DNA"/>
</dbReference>
<dbReference type="AlphaFoldDB" id="A0A7G5XCP7"/>
<dbReference type="RefSeq" id="WP_182801515.1">
    <property type="nucleotide sequence ID" value="NZ_CP060007.1"/>
</dbReference>
<dbReference type="InterPro" id="IPR026444">
    <property type="entry name" value="Secre_tail"/>
</dbReference>